<keyword evidence="1" id="KW-1133">Transmembrane helix</keyword>
<evidence type="ECO:0000313" key="3">
    <source>
        <dbReference type="Proteomes" id="UP000590749"/>
    </source>
</evidence>
<reference evidence="2 3" key="1">
    <citation type="submission" date="2020-08" db="EMBL/GenBank/DDBJ databases">
        <title>Genomic Encyclopedia of Type Strains, Phase III (KMG-III): the genomes of soil and plant-associated and newly described type strains.</title>
        <authorList>
            <person name="Whitman W."/>
        </authorList>
    </citation>
    <scope>NUCLEOTIDE SEQUENCE [LARGE SCALE GENOMIC DNA]</scope>
    <source>
        <strain evidence="2 3">CECT 3287</strain>
    </source>
</reference>
<sequence length="240" mass="28244">MTATYSSRRRADARYRGVVYGLDVIDHDTGQIVRNDYVGQTRQRGRGRENQHRDSQPWADLIVGSPRVLWEGLCTDVELDEMERLFIQEPPTGERPRLNWLLNEDNPRHVPKWVLVDQRHERDDREGRPRWVPVDERRREGLLEWESAPVQPTRQPKVRRPWSSRRRHLTGLGVAQAVLLLAGWLALLVYGQWRQETALAVVVASLVLPVWVWAGCPIRRRGRRKAAARVRKRLQWRRSR</sequence>
<evidence type="ECO:0000313" key="2">
    <source>
        <dbReference type="EMBL" id="MBB3099030.1"/>
    </source>
</evidence>
<proteinExistence type="predicted"/>
<keyword evidence="1" id="KW-0472">Membrane</keyword>
<keyword evidence="1" id="KW-0812">Transmembrane</keyword>
<accession>A0A7W5AMT9</accession>
<dbReference type="RefSeq" id="WP_183225113.1">
    <property type="nucleotide sequence ID" value="NZ_BMPW01000020.1"/>
</dbReference>
<name>A0A7W5AMT9_9ACTN</name>
<dbReference type="EMBL" id="JACHXF010000017">
    <property type="protein sequence ID" value="MBB3099030.1"/>
    <property type="molecule type" value="Genomic_DNA"/>
</dbReference>
<dbReference type="AlphaFoldDB" id="A0A7W5AMT9"/>
<evidence type="ECO:0000256" key="1">
    <source>
        <dbReference type="SAM" id="Phobius"/>
    </source>
</evidence>
<comment type="caution">
    <text evidence="2">The sequence shown here is derived from an EMBL/GenBank/DDBJ whole genome shotgun (WGS) entry which is preliminary data.</text>
</comment>
<feature type="transmembrane region" description="Helical" evidence="1">
    <location>
        <begin position="169"/>
        <end position="191"/>
    </location>
</feature>
<keyword evidence="3" id="KW-1185">Reference proteome</keyword>
<organism evidence="2 3">
    <name type="scientific">Actinoplanes campanulatus</name>
    <dbReference type="NCBI Taxonomy" id="113559"/>
    <lineage>
        <taxon>Bacteria</taxon>
        <taxon>Bacillati</taxon>
        <taxon>Actinomycetota</taxon>
        <taxon>Actinomycetes</taxon>
        <taxon>Micromonosporales</taxon>
        <taxon>Micromonosporaceae</taxon>
        <taxon>Actinoplanes</taxon>
    </lineage>
</organism>
<feature type="transmembrane region" description="Helical" evidence="1">
    <location>
        <begin position="197"/>
        <end position="216"/>
    </location>
</feature>
<gene>
    <name evidence="2" type="ORF">FHR83_006736</name>
</gene>
<dbReference type="Proteomes" id="UP000590749">
    <property type="component" value="Unassembled WGS sequence"/>
</dbReference>
<protein>
    <submittedName>
        <fullName evidence="2">Uncharacterized protein</fullName>
    </submittedName>
</protein>